<gene>
    <name evidence="2" type="primary">dan_2</name>
    <name evidence="2" type="ORF">AULFYP135_00671</name>
</gene>
<dbReference type="InterPro" id="IPR050378">
    <property type="entry name" value="Metallo-dep_Hydrolases_sf"/>
</dbReference>
<reference evidence="2" key="1">
    <citation type="submission" date="2019-11" db="EMBL/GenBank/DDBJ databases">
        <authorList>
            <person name="Feng L."/>
        </authorList>
    </citation>
    <scope>NUCLEOTIDE SEQUENCE</scope>
    <source>
        <strain evidence="2">AundefinedLFYP135</strain>
    </source>
</reference>
<dbReference type="EMBL" id="CACRSL010000003">
    <property type="protein sequence ID" value="VYS86077.1"/>
    <property type="molecule type" value="Genomic_DNA"/>
</dbReference>
<dbReference type="AlphaFoldDB" id="A0A6N2RYE9"/>
<dbReference type="GO" id="GO:0047420">
    <property type="term" value="F:N-acyl-D-amino-acid deacylase activity"/>
    <property type="evidence" value="ECO:0007669"/>
    <property type="project" value="UniProtKB-EC"/>
</dbReference>
<dbReference type="PANTHER" id="PTHR11647:SF1">
    <property type="entry name" value="COLLAPSIN RESPONSE MEDIATOR PROTEIN"/>
    <property type="match status" value="1"/>
</dbReference>
<keyword evidence="2" id="KW-0378">Hydrolase</keyword>
<dbReference type="SUPFAM" id="SSF51556">
    <property type="entry name" value="Metallo-dependent hydrolases"/>
    <property type="match status" value="1"/>
</dbReference>
<dbReference type="Gene3D" id="3.20.20.140">
    <property type="entry name" value="Metal-dependent hydrolases"/>
    <property type="match status" value="2"/>
</dbReference>
<sequence length="534" mass="57868">MYDVLIQNGTLVDGTGAPCRKGDIAIKDGKIAAVGENLPGEAARVIDAAGKVVSPGFIDFHNHSDAGILLGLDAHNYLEQGVTTQVTGLCGTGAAPCYPGMVDENKVGLSQEECQKWDAICDSIPSFLDHVSQMELGANMAFFIPQGNIRGRVMGFDPSVPTEEQLEEMKALVREAMEAGCIGFTTGLVYAPSVYAGEEELVELAKVVGEYGGCYDSHIRGEGANVVEAVEEAIRVGEKAGIPVVISHVKVIGAENEGLSQEIIRVMEEANARGVKVRADQYPYLAGSAPFISCIPPKFHVDGDDKLTESLKDPKVRQAITHSVLHEREEFESHWVSAGFEGCLMVGCAKTPQYIGKTIAQIAKEEGKDPFDASYDLLIANDGVAQGIYFCQNESDMLRLLAHPYVMGGSDWSNFTSRHDPEQVGGAHPRGYSTFINRLALIRDHRLMTLEESIHRITGLPAEMSGIQGIGVLREGARGDVCIFDYDELRAQSDYVHPFRPNLGLDYVLVGGKPAVEQGRYTGVKNGRVLRRGR</sequence>
<dbReference type="CDD" id="cd01297">
    <property type="entry name" value="D-aminoacylase"/>
    <property type="match status" value="1"/>
</dbReference>
<name>A0A6N2RYE9_9FIRM</name>
<dbReference type="InterPro" id="IPR013108">
    <property type="entry name" value="Amidohydro_3"/>
</dbReference>
<proteinExistence type="predicted"/>
<feature type="domain" description="Amidohydrolase 3" evidence="1">
    <location>
        <begin position="44"/>
        <end position="101"/>
    </location>
</feature>
<accession>A0A6N2RYE9</accession>
<dbReference type="InterPro" id="IPR011059">
    <property type="entry name" value="Metal-dep_hydrolase_composite"/>
</dbReference>
<dbReference type="SUPFAM" id="SSF51338">
    <property type="entry name" value="Composite domain of metallo-dependent hydrolases"/>
    <property type="match status" value="1"/>
</dbReference>
<organism evidence="2">
    <name type="scientific">uncultured Anaerotruncus sp</name>
    <dbReference type="NCBI Taxonomy" id="905011"/>
    <lineage>
        <taxon>Bacteria</taxon>
        <taxon>Bacillati</taxon>
        <taxon>Bacillota</taxon>
        <taxon>Clostridia</taxon>
        <taxon>Eubacteriales</taxon>
        <taxon>Oscillospiraceae</taxon>
        <taxon>Anaerotruncus</taxon>
        <taxon>environmental samples</taxon>
    </lineage>
</organism>
<dbReference type="Pfam" id="PF07969">
    <property type="entry name" value="Amidohydro_3"/>
    <property type="match status" value="2"/>
</dbReference>
<dbReference type="InterPro" id="IPR032466">
    <property type="entry name" value="Metal_Hydrolase"/>
</dbReference>
<dbReference type="Gene3D" id="2.30.40.10">
    <property type="entry name" value="Urease, subunit C, domain 1"/>
    <property type="match status" value="1"/>
</dbReference>
<feature type="domain" description="Amidohydrolase 3" evidence="1">
    <location>
        <begin position="391"/>
        <end position="514"/>
    </location>
</feature>
<dbReference type="EC" id="3.5.1.81" evidence="2"/>
<dbReference type="PANTHER" id="PTHR11647">
    <property type="entry name" value="HYDRANTOINASE/DIHYDROPYRIMIDINASE FAMILY MEMBER"/>
    <property type="match status" value="1"/>
</dbReference>
<protein>
    <submittedName>
        <fullName evidence="2">D-aminoacylase</fullName>
        <ecNumber evidence="2">3.5.1.81</ecNumber>
    </submittedName>
</protein>
<evidence type="ECO:0000313" key="2">
    <source>
        <dbReference type="EMBL" id="VYS86077.1"/>
    </source>
</evidence>
<evidence type="ECO:0000259" key="1">
    <source>
        <dbReference type="Pfam" id="PF07969"/>
    </source>
</evidence>